<dbReference type="InterPro" id="IPR012657">
    <property type="entry name" value="23S_rRNA-intervening_sequence"/>
</dbReference>
<gene>
    <name evidence="1" type="ORF">B0A66_00675</name>
</gene>
<dbReference type="InterPro" id="IPR036583">
    <property type="entry name" value="23S_rRNA_IVS_sf"/>
</dbReference>
<accession>A0A226HR62</accession>
<dbReference type="Pfam" id="PF05635">
    <property type="entry name" value="23S_rRNA_IVP"/>
    <property type="match status" value="1"/>
</dbReference>
<dbReference type="NCBIfam" id="TIGR02436">
    <property type="entry name" value="four helix bundle protein"/>
    <property type="match status" value="1"/>
</dbReference>
<name>A0A226HR62_9FLAO</name>
<sequence>MKENVVQDKSFLFAVRIINLYKYLTTKKKEFVLSKQILRCGTSIGANIEESIGGRSDKEFLFKLEISYKEARETIYWLKLLKATDYISVSEFESLFSEADEICRILAKIIITLKGK</sequence>
<dbReference type="PANTHER" id="PTHR38471">
    <property type="entry name" value="FOUR HELIX BUNDLE PROTEIN"/>
    <property type="match status" value="1"/>
</dbReference>
<proteinExistence type="predicted"/>
<evidence type="ECO:0000313" key="1">
    <source>
        <dbReference type="EMBL" id="OXA96126.1"/>
    </source>
</evidence>
<dbReference type="Gene3D" id="1.20.1440.60">
    <property type="entry name" value="23S rRNA-intervening sequence"/>
    <property type="match status" value="1"/>
</dbReference>
<dbReference type="AlphaFoldDB" id="A0A226HR62"/>
<dbReference type="PIRSF" id="PIRSF035652">
    <property type="entry name" value="CHP02436"/>
    <property type="match status" value="1"/>
</dbReference>
<dbReference type="EMBL" id="MUGW01000002">
    <property type="protein sequence ID" value="OXA96126.1"/>
    <property type="molecule type" value="Genomic_DNA"/>
</dbReference>
<dbReference type="RefSeq" id="WP_089047924.1">
    <property type="nucleotide sequence ID" value="NZ_FXTV01000001.1"/>
</dbReference>
<protein>
    <submittedName>
        <fullName evidence="1">Four helix bundle protein</fullName>
    </submittedName>
</protein>
<dbReference type="Proteomes" id="UP000198345">
    <property type="component" value="Unassembled WGS sequence"/>
</dbReference>
<comment type="caution">
    <text evidence="1">The sequence shown here is derived from an EMBL/GenBank/DDBJ whole genome shotgun (WGS) entry which is preliminary data.</text>
</comment>
<reference evidence="1 2" key="1">
    <citation type="submission" date="2016-11" db="EMBL/GenBank/DDBJ databases">
        <title>Whole genomes of Flavobacteriaceae.</title>
        <authorList>
            <person name="Stine C."/>
            <person name="Li C."/>
            <person name="Tadesse D."/>
        </authorList>
    </citation>
    <scope>NUCLEOTIDE SEQUENCE [LARGE SCALE GENOMIC DNA]</scope>
    <source>
        <strain evidence="1 2">DSM 18292</strain>
    </source>
</reference>
<keyword evidence="2" id="KW-1185">Reference proteome</keyword>
<dbReference type="PANTHER" id="PTHR38471:SF2">
    <property type="entry name" value="FOUR HELIX BUNDLE PROTEIN"/>
    <property type="match status" value="1"/>
</dbReference>
<dbReference type="SUPFAM" id="SSF158446">
    <property type="entry name" value="IVS-encoded protein-like"/>
    <property type="match status" value="1"/>
</dbReference>
<organism evidence="1 2">
    <name type="scientific">Flavobacterium hercynium</name>
    <dbReference type="NCBI Taxonomy" id="387094"/>
    <lineage>
        <taxon>Bacteria</taxon>
        <taxon>Pseudomonadati</taxon>
        <taxon>Bacteroidota</taxon>
        <taxon>Flavobacteriia</taxon>
        <taxon>Flavobacteriales</taxon>
        <taxon>Flavobacteriaceae</taxon>
        <taxon>Flavobacterium</taxon>
    </lineage>
</organism>
<dbReference type="OrthoDB" id="285993at2"/>
<evidence type="ECO:0000313" key="2">
    <source>
        <dbReference type="Proteomes" id="UP000198345"/>
    </source>
</evidence>